<protein>
    <recommendedName>
        <fullName evidence="5">Sulfotransferase domain-containing protein</fullName>
    </recommendedName>
</protein>
<reference evidence="2 3" key="1">
    <citation type="submission" date="2018-06" db="EMBL/GenBank/DDBJ databases">
        <title>Complete Genome Sequence of Desulfobacter hydrogenophilus (DSM3380).</title>
        <authorList>
            <person name="Marietou A."/>
            <person name="Schreiber L."/>
            <person name="Marshall I."/>
            <person name="Jorgensen B."/>
        </authorList>
    </citation>
    <scope>NUCLEOTIDE SEQUENCE [LARGE SCALE GENOMIC DNA]</scope>
    <source>
        <strain evidence="2 3">DSM 3380</strain>
    </source>
</reference>
<dbReference type="InterPro" id="IPR027417">
    <property type="entry name" value="P-loop_NTPase"/>
</dbReference>
<accession>A0A328FAQ8</accession>
<dbReference type="RefSeq" id="WP_111960182.1">
    <property type="nucleotide sequence ID" value="NZ_CP036313.1"/>
</dbReference>
<proteinExistence type="predicted"/>
<dbReference type="OrthoDB" id="287064at2"/>
<name>A0A328FAQ8_9BACT</name>
<evidence type="ECO:0000313" key="3">
    <source>
        <dbReference type="Proteomes" id="UP000248798"/>
    </source>
</evidence>
<evidence type="ECO:0000313" key="2">
    <source>
        <dbReference type="EMBL" id="RAM00163.1"/>
    </source>
</evidence>
<evidence type="ECO:0008006" key="5">
    <source>
        <dbReference type="Google" id="ProtNLM"/>
    </source>
</evidence>
<keyword evidence="4" id="KW-1185">Reference proteome</keyword>
<reference evidence="1 4" key="2">
    <citation type="submission" date="2019-02" db="EMBL/GenBank/DDBJ databases">
        <title>Complete genome sequence of Desulfobacter hydrogenophilus AcRS1.</title>
        <authorList>
            <person name="Marietou A."/>
            <person name="Lund M.B."/>
            <person name="Marshall I.P.G."/>
            <person name="Schreiber L."/>
            <person name="Jorgensen B."/>
        </authorList>
    </citation>
    <scope>NUCLEOTIDE SEQUENCE [LARGE SCALE GENOMIC DNA]</scope>
    <source>
        <strain evidence="1 4">AcRS1</strain>
    </source>
</reference>
<dbReference type="EMBL" id="CP036313">
    <property type="protein sequence ID" value="QBH15070.1"/>
    <property type="molecule type" value="Genomic_DNA"/>
</dbReference>
<evidence type="ECO:0000313" key="1">
    <source>
        <dbReference type="EMBL" id="QBH15070.1"/>
    </source>
</evidence>
<evidence type="ECO:0000313" key="4">
    <source>
        <dbReference type="Proteomes" id="UP000293902"/>
    </source>
</evidence>
<dbReference type="AlphaFoldDB" id="A0A328FAQ8"/>
<sequence>MFNLKSIHWQLKTIVSSNFLFFKYLIKPLSKHKELFLNKGTNLIIEGYPRCGNTFCVAAFYYFSENNLSIARHRHEIGHVKHALFTGVPILIVFREPIEAISSFIVREGVSERFAVNFYIKFNSFILKNRDNLLLFDFNDIVNNIKGVVNCFSKKCGLTLIGFDNKGDVDEIKNIVIEMEKKDSGSDNVRSTHVAYPNKSRDILKNKVKYRLINQHSTLLEKANNIYSELMLKRTELVD</sequence>
<gene>
    <name evidence="2" type="ORF">DO021_20600</name>
    <name evidence="1" type="ORF">EYB58_20380</name>
</gene>
<dbReference type="SUPFAM" id="SSF52540">
    <property type="entry name" value="P-loop containing nucleoside triphosphate hydrolases"/>
    <property type="match status" value="1"/>
</dbReference>
<dbReference type="Proteomes" id="UP000248798">
    <property type="component" value="Unassembled WGS sequence"/>
</dbReference>
<dbReference type="Proteomes" id="UP000293902">
    <property type="component" value="Chromosome"/>
</dbReference>
<dbReference type="EMBL" id="QLNI01000061">
    <property type="protein sequence ID" value="RAM00163.1"/>
    <property type="molecule type" value="Genomic_DNA"/>
</dbReference>
<organism evidence="2 3">
    <name type="scientific">Desulfobacter hydrogenophilus</name>
    <dbReference type="NCBI Taxonomy" id="2291"/>
    <lineage>
        <taxon>Bacteria</taxon>
        <taxon>Pseudomonadati</taxon>
        <taxon>Thermodesulfobacteriota</taxon>
        <taxon>Desulfobacteria</taxon>
        <taxon>Desulfobacterales</taxon>
        <taxon>Desulfobacteraceae</taxon>
        <taxon>Desulfobacter</taxon>
    </lineage>
</organism>